<feature type="compositionally biased region" description="Gly residues" evidence="8">
    <location>
        <begin position="127"/>
        <end position="140"/>
    </location>
</feature>
<protein>
    <recommendedName>
        <fullName evidence="11">Sec-independent protein translocase protein TatB</fullName>
    </recommendedName>
</protein>
<keyword evidence="10" id="KW-1185">Reference proteome</keyword>
<dbReference type="EMBL" id="CP031046">
    <property type="protein sequence ID" value="QDZ24498.1"/>
    <property type="molecule type" value="Genomic_DNA"/>
</dbReference>
<evidence type="ECO:0000256" key="4">
    <source>
        <dbReference type="ARBA" id="ARBA00022927"/>
    </source>
</evidence>
<evidence type="ECO:0008006" key="11">
    <source>
        <dbReference type="Google" id="ProtNLM"/>
    </source>
</evidence>
<keyword evidence="4" id="KW-0653">Protein transport</keyword>
<gene>
    <name evidence="9" type="ORF">A3770_13p70160</name>
</gene>
<dbReference type="PANTHER" id="PTHR35512:SF1">
    <property type="entry name" value="OS11G0550900 PROTEIN"/>
    <property type="match status" value="1"/>
</dbReference>
<proteinExistence type="predicted"/>
<dbReference type="Pfam" id="PF02416">
    <property type="entry name" value="TatA_B_E"/>
    <property type="match status" value="1"/>
</dbReference>
<evidence type="ECO:0000256" key="5">
    <source>
        <dbReference type="ARBA" id="ARBA00022989"/>
    </source>
</evidence>
<feature type="region of interest" description="Disordered" evidence="8">
    <location>
        <begin position="158"/>
        <end position="180"/>
    </location>
</feature>
<keyword evidence="3" id="KW-0812">Transmembrane</keyword>
<evidence type="ECO:0000256" key="7">
    <source>
        <dbReference type="ARBA" id="ARBA00023136"/>
    </source>
</evidence>
<evidence type="ECO:0000256" key="2">
    <source>
        <dbReference type="ARBA" id="ARBA00022448"/>
    </source>
</evidence>
<keyword evidence="2" id="KW-0813">Transport</keyword>
<keyword evidence="5" id="KW-1133">Transmembrane helix</keyword>
<evidence type="ECO:0000313" key="9">
    <source>
        <dbReference type="EMBL" id="QDZ24498.1"/>
    </source>
</evidence>
<evidence type="ECO:0000313" key="10">
    <source>
        <dbReference type="Proteomes" id="UP000316726"/>
    </source>
</evidence>
<evidence type="ECO:0000256" key="8">
    <source>
        <dbReference type="SAM" id="MobiDB-lite"/>
    </source>
</evidence>
<evidence type="ECO:0000256" key="3">
    <source>
        <dbReference type="ARBA" id="ARBA00022692"/>
    </source>
</evidence>
<sequence>MVFFDVSLGQIALVFVVGAATLGPRDLPRAARSFGYLMGRASRYLRDSATTANQLMREAEIPELKQDIQQSMKDMERIRSQIQAATRIKVDPFSAVNAMPSTSMGSGEGEHHRLGGDAFATEASARAGGGSSSSGGGSDVGGSLNPLEREMEEQLKRYDATQPTLPKGKGGRTLTEHQPSGADVIVECLRQQRFNRDCRNLIKEQAQVQANQGMPDSSGPPP</sequence>
<dbReference type="OrthoDB" id="45251at2759"/>
<dbReference type="AlphaFoldDB" id="A0A5B8MUM0"/>
<accession>A0A5B8MUM0</accession>
<organism evidence="9 10">
    <name type="scientific">Chloropicon primus</name>
    <dbReference type="NCBI Taxonomy" id="1764295"/>
    <lineage>
        <taxon>Eukaryota</taxon>
        <taxon>Viridiplantae</taxon>
        <taxon>Chlorophyta</taxon>
        <taxon>Chloropicophyceae</taxon>
        <taxon>Chloropicales</taxon>
        <taxon>Chloropicaceae</taxon>
        <taxon>Chloropicon</taxon>
    </lineage>
</organism>
<evidence type="ECO:0000256" key="1">
    <source>
        <dbReference type="ARBA" id="ARBA00004167"/>
    </source>
</evidence>
<keyword evidence="7" id="KW-0472">Membrane</keyword>
<comment type="subcellular location">
    <subcellularLocation>
        <location evidence="1">Membrane</location>
        <topology evidence="1">Single-pass membrane protein</topology>
    </subcellularLocation>
</comment>
<dbReference type="Proteomes" id="UP000316726">
    <property type="component" value="Chromosome 13"/>
</dbReference>
<name>A0A5B8MUM0_9CHLO</name>
<feature type="region of interest" description="Disordered" evidence="8">
    <location>
        <begin position="123"/>
        <end position="145"/>
    </location>
</feature>
<dbReference type="PRINTS" id="PR01506">
    <property type="entry name" value="TATBPROTEIN"/>
</dbReference>
<keyword evidence="6" id="KW-0811">Translocation</keyword>
<dbReference type="PANTHER" id="PTHR35512">
    <property type="entry name" value="OS11G0550900 PROTEIN"/>
    <property type="match status" value="1"/>
</dbReference>
<evidence type="ECO:0000256" key="6">
    <source>
        <dbReference type="ARBA" id="ARBA00023010"/>
    </source>
</evidence>
<reference evidence="9 10" key="1">
    <citation type="submission" date="2018-07" db="EMBL/GenBank/DDBJ databases">
        <title>The complete nuclear genome of the prasinophyte Chloropicon primus (CCMP1205).</title>
        <authorList>
            <person name="Pombert J.-F."/>
            <person name="Otis C."/>
            <person name="Turmel M."/>
            <person name="Lemieux C."/>
        </authorList>
    </citation>
    <scope>NUCLEOTIDE SEQUENCE [LARGE SCALE GENOMIC DNA]</scope>
    <source>
        <strain evidence="9 10">CCMP1205</strain>
    </source>
</reference>
<dbReference type="InterPro" id="IPR003369">
    <property type="entry name" value="TatA/B/E"/>
</dbReference>